<name>A0ABQ3BWD4_9GAMM</name>
<accession>A0ABQ3BWD4</accession>
<dbReference type="InterPro" id="IPR003787">
    <property type="entry name" value="Sulphur_relay_DsrE/F-like"/>
</dbReference>
<keyword evidence="1" id="KW-0732">Signal</keyword>
<protein>
    <recommendedName>
        <fullName evidence="4">Intracellular sulfur oxidation protein, DsrE/DsrF family</fullName>
    </recommendedName>
</protein>
<organism evidence="2 3">
    <name type="scientific">Cognatilysobacter xinjiangensis</name>
    <dbReference type="NCBI Taxonomy" id="546892"/>
    <lineage>
        <taxon>Bacteria</taxon>
        <taxon>Pseudomonadati</taxon>
        <taxon>Pseudomonadota</taxon>
        <taxon>Gammaproteobacteria</taxon>
        <taxon>Lysobacterales</taxon>
        <taxon>Lysobacteraceae</taxon>
        <taxon>Cognatilysobacter</taxon>
    </lineage>
</organism>
<dbReference type="SUPFAM" id="SSF75169">
    <property type="entry name" value="DsrEFH-like"/>
    <property type="match status" value="1"/>
</dbReference>
<evidence type="ECO:0000256" key="1">
    <source>
        <dbReference type="SAM" id="SignalP"/>
    </source>
</evidence>
<proteinExistence type="predicted"/>
<dbReference type="PANTHER" id="PTHR37691">
    <property type="entry name" value="BLR3518 PROTEIN"/>
    <property type="match status" value="1"/>
</dbReference>
<keyword evidence="3" id="KW-1185">Reference proteome</keyword>
<evidence type="ECO:0008006" key="4">
    <source>
        <dbReference type="Google" id="ProtNLM"/>
    </source>
</evidence>
<feature type="chain" id="PRO_5047284334" description="Intracellular sulfur oxidation protein, DsrE/DsrF family" evidence="1">
    <location>
        <begin position="22"/>
        <end position="178"/>
    </location>
</feature>
<dbReference type="Proteomes" id="UP000643403">
    <property type="component" value="Unassembled WGS sequence"/>
</dbReference>
<evidence type="ECO:0000313" key="2">
    <source>
        <dbReference type="EMBL" id="GGZ57489.1"/>
    </source>
</evidence>
<evidence type="ECO:0000313" key="3">
    <source>
        <dbReference type="Proteomes" id="UP000643403"/>
    </source>
</evidence>
<gene>
    <name evidence="2" type="ORF">GCM10008101_08840</name>
</gene>
<dbReference type="PANTHER" id="PTHR37691:SF1">
    <property type="entry name" value="BLR3518 PROTEIN"/>
    <property type="match status" value="1"/>
</dbReference>
<dbReference type="InterPro" id="IPR027396">
    <property type="entry name" value="DsrEFH-like"/>
</dbReference>
<dbReference type="RefSeq" id="WP_189447183.1">
    <property type="nucleotide sequence ID" value="NZ_BMXY01000001.1"/>
</dbReference>
<reference evidence="3" key="1">
    <citation type="journal article" date="2019" name="Int. J. Syst. Evol. Microbiol.">
        <title>The Global Catalogue of Microorganisms (GCM) 10K type strain sequencing project: providing services to taxonomists for standard genome sequencing and annotation.</title>
        <authorList>
            <consortium name="The Broad Institute Genomics Platform"/>
            <consortium name="The Broad Institute Genome Sequencing Center for Infectious Disease"/>
            <person name="Wu L."/>
            <person name="Ma J."/>
        </authorList>
    </citation>
    <scope>NUCLEOTIDE SEQUENCE [LARGE SCALE GENOMIC DNA]</scope>
    <source>
        <strain evidence="3">KCTC 22558</strain>
    </source>
</reference>
<comment type="caution">
    <text evidence="2">The sequence shown here is derived from an EMBL/GenBank/DDBJ whole genome shotgun (WGS) entry which is preliminary data.</text>
</comment>
<sequence>MLPVALAIVSLAGCQTLGARATPFVAVPGFGQAAEVPDAAMRPSPGAVRAVFPATRAAASPDKVAPALDKAARYLNLLGKEGIRPRPGDVVVVISGPATTAVLTHDRYRARHPDVAANPNLPLIRALRQAGAVVSVCGQALHGQGIATADVAPEVRRDMSAMTTLVHLQSQGFALIPE</sequence>
<dbReference type="Pfam" id="PF02635">
    <property type="entry name" value="DsrE"/>
    <property type="match status" value="1"/>
</dbReference>
<dbReference type="Gene3D" id="3.40.1260.10">
    <property type="entry name" value="DsrEFH-like"/>
    <property type="match status" value="1"/>
</dbReference>
<dbReference type="EMBL" id="BMXY01000001">
    <property type="protein sequence ID" value="GGZ57489.1"/>
    <property type="molecule type" value="Genomic_DNA"/>
</dbReference>
<feature type="signal peptide" evidence="1">
    <location>
        <begin position="1"/>
        <end position="21"/>
    </location>
</feature>